<dbReference type="InterPro" id="IPR029035">
    <property type="entry name" value="DHS-like_NAD/FAD-binding_dom"/>
</dbReference>
<dbReference type="Gene3D" id="3.40.50.1220">
    <property type="entry name" value="TPP-binding domain"/>
    <property type="match status" value="1"/>
</dbReference>
<dbReference type="InterPro" id="IPR026590">
    <property type="entry name" value="Ssirtuin_cat_dom"/>
</dbReference>
<comment type="caution">
    <text evidence="2">Lacks conserved residue(s) required for the propagation of feature annotation.</text>
</comment>
<dbReference type="SUPFAM" id="SSF52467">
    <property type="entry name" value="DHS-like NAD/FAD-binding domain"/>
    <property type="match status" value="1"/>
</dbReference>
<feature type="domain" description="Deacetylase sirtuin-type" evidence="3">
    <location>
        <begin position="1"/>
        <end position="123"/>
    </location>
</feature>
<sequence>MNNIQISNILRIQEASKQDKLVIFVGAGVSTNSGVPMWSKLIESLKDDLPESLKRETDDLKIAQLYKDSRGYKEYIEKIKETLMYGRISPNAIHYAILDLNPCHIITTNYDDLIEQAVTQKYQ</sequence>
<dbReference type="CDD" id="cd00296">
    <property type="entry name" value="SIR2"/>
    <property type="match status" value="1"/>
</dbReference>
<dbReference type="Proteomes" id="UP000284361">
    <property type="component" value="Unassembled WGS sequence"/>
</dbReference>
<dbReference type="EMBL" id="QSJG01000035">
    <property type="protein sequence ID" value="RHD50154.1"/>
    <property type="molecule type" value="Genomic_DNA"/>
</dbReference>
<gene>
    <name evidence="4" type="ORF">DW789_13380</name>
</gene>
<evidence type="ECO:0000313" key="5">
    <source>
        <dbReference type="Proteomes" id="UP000284361"/>
    </source>
</evidence>
<evidence type="ECO:0000256" key="1">
    <source>
        <dbReference type="ARBA" id="ARBA00023027"/>
    </source>
</evidence>
<evidence type="ECO:0000259" key="3">
    <source>
        <dbReference type="PROSITE" id="PS50305"/>
    </source>
</evidence>
<dbReference type="AlphaFoldDB" id="A0A414FMD2"/>
<organism evidence="4 5">
    <name type="scientific">Phocaeicola plebeius</name>
    <dbReference type="NCBI Taxonomy" id="310297"/>
    <lineage>
        <taxon>Bacteria</taxon>
        <taxon>Pseudomonadati</taxon>
        <taxon>Bacteroidota</taxon>
        <taxon>Bacteroidia</taxon>
        <taxon>Bacteroidales</taxon>
        <taxon>Bacteroidaceae</taxon>
        <taxon>Phocaeicola</taxon>
    </lineage>
</organism>
<dbReference type="PROSITE" id="PS50305">
    <property type="entry name" value="SIRTUIN"/>
    <property type="match status" value="1"/>
</dbReference>
<name>A0A414FMD2_9BACT</name>
<evidence type="ECO:0000256" key="2">
    <source>
        <dbReference type="PROSITE-ProRule" id="PRU00236"/>
    </source>
</evidence>
<comment type="caution">
    <text evidence="4">The sequence shown here is derived from an EMBL/GenBank/DDBJ whole genome shotgun (WGS) entry which is preliminary data.</text>
</comment>
<keyword evidence="1" id="KW-0520">NAD</keyword>
<proteinExistence type="predicted"/>
<dbReference type="RefSeq" id="WP_118165892.1">
    <property type="nucleotide sequence ID" value="NZ_JAQEYB010000082.1"/>
</dbReference>
<protein>
    <recommendedName>
        <fullName evidence="3">Deacetylase sirtuin-type domain-containing protein</fullName>
    </recommendedName>
</protein>
<accession>A0A414FMD2</accession>
<reference evidence="4 5" key="1">
    <citation type="submission" date="2018-08" db="EMBL/GenBank/DDBJ databases">
        <title>A genome reference for cultivated species of the human gut microbiota.</title>
        <authorList>
            <person name="Zou Y."/>
            <person name="Xue W."/>
            <person name="Luo G."/>
        </authorList>
    </citation>
    <scope>NUCLEOTIDE SEQUENCE [LARGE SCALE GENOMIC DNA]</scope>
    <source>
        <strain evidence="4 5">AM31-10</strain>
    </source>
</reference>
<evidence type="ECO:0000313" key="4">
    <source>
        <dbReference type="EMBL" id="RHD50154.1"/>
    </source>
</evidence>